<dbReference type="RefSeq" id="WP_136079648.1">
    <property type="nucleotide sequence ID" value="NZ_CAAHFG010000001.1"/>
</dbReference>
<reference evidence="12 13" key="1">
    <citation type="submission" date="2019-04" db="EMBL/GenBank/DDBJ databases">
        <authorList>
            <person name="Van Vliet M D."/>
        </authorList>
    </citation>
    <scope>NUCLEOTIDE SEQUENCE [LARGE SCALE GENOMIC DNA]</scope>
    <source>
        <strain evidence="12 13">F1</strain>
    </source>
</reference>
<dbReference type="PROSITE" id="PS50989">
    <property type="entry name" value="COA_CT_CTER"/>
    <property type="match status" value="1"/>
</dbReference>
<sequence>MSAQFSLPFESPVQELESKLNELEAFSQEQDIDVSHEIKNMQNKIEQTRTEIYANLSAWQKVQVARHPDRPYTMDYINAMTTDFVEIHGDRIHRDDRAIVGGFAKIDGQKVMILGSQKGRDTKSNVECNFGCAHPEGYRKALRLMKLADKFNVPIISLIDTKGAYAGLESEERHIAEAIAVNLRESFNIKVPIICVIIGEGGSGGALGIGIGNRILILEHAYYSVISPEGCAAILWKDRAFSDQAAEALKITGKDLIKLKLADEVVPEPKGGAHTDHEAMAANLKTALLKNLEELMAMTPEQIMQDRYDKFRVMGEFEGSVE</sequence>
<comment type="subcellular location">
    <subcellularLocation>
        <location evidence="10">Cytoplasm</location>
    </subcellularLocation>
</comment>
<evidence type="ECO:0000256" key="10">
    <source>
        <dbReference type="HAMAP-Rule" id="MF_00823"/>
    </source>
</evidence>
<dbReference type="SUPFAM" id="SSF52096">
    <property type="entry name" value="ClpP/crotonase"/>
    <property type="match status" value="1"/>
</dbReference>
<evidence type="ECO:0000256" key="2">
    <source>
        <dbReference type="ARBA" id="ARBA00022516"/>
    </source>
</evidence>
<dbReference type="Gene3D" id="3.90.226.10">
    <property type="entry name" value="2-enoyl-CoA Hydratase, Chain A, domain 1"/>
    <property type="match status" value="1"/>
</dbReference>
<dbReference type="HAMAP" id="MF_00823">
    <property type="entry name" value="AcetylCoA_CT_alpha"/>
    <property type="match status" value="1"/>
</dbReference>
<evidence type="ECO:0000256" key="4">
    <source>
        <dbReference type="ARBA" id="ARBA00022741"/>
    </source>
</evidence>
<dbReference type="GO" id="GO:0006633">
    <property type="term" value="P:fatty acid biosynthetic process"/>
    <property type="evidence" value="ECO:0007669"/>
    <property type="project" value="UniProtKB-KW"/>
</dbReference>
<keyword evidence="8 10" id="KW-0275">Fatty acid biosynthesis</keyword>
<keyword evidence="5 10" id="KW-0276">Fatty acid metabolism</keyword>
<dbReference type="EMBL" id="CAAHFG010000001">
    <property type="protein sequence ID" value="VGO14143.1"/>
    <property type="molecule type" value="Genomic_DNA"/>
</dbReference>
<organism evidence="12 13">
    <name type="scientific">Pontiella desulfatans</name>
    <dbReference type="NCBI Taxonomy" id="2750659"/>
    <lineage>
        <taxon>Bacteria</taxon>
        <taxon>Pseudomonadati</taxon>
        <taxon>Kiritimatiellota</taxon>
        <taxon>Kiritimatiellia</taxon>
        <taxon>Kiritimatiellales</taxon>
        <taxon>Pontiellaceae</taxon>
        <taxon>Pontiella</taxon>
    </lineage>
</organism>
<dbReference type="NCBIfam" id="NF004344">
    <property type="entry name" value="PRK05724.1"/>
    <property type="match status" value="1"/>
</dbReference>
<evidence type="ECO:0000313" key="12">
    <source>
        <dbReference type="EMBL" id="VGO14143.1"/>
    </source>
</evidence>
<evidence type="ECO:0000256" key="8">
    <source>
        <dbReference type="ARBA" id="ARBA00023160"/>
    </source>
</evidence>
<keyword evidence="7 10" id="KW-0443">Lipid metabolism</keyword>
<evidence type="ECO:0000256" key="9">
    <source>
        <dbReference type="ARBA" id="ARBA00049152"/>
    </source>
</evidence>
<dbReference type="InterPro" id="IPR001095">
    <property type="entry name" value="Acetyl_CoA_COase_a_su"/>
</dbReference>
<dbReference type="PANTHER" id="PTHR42853">
    <property type="entry name" value="ACETYL-COENZYME A CARBOXYLASE CARBOXYL TRANSFERASE SUBUNIT ALPHA"/>
    <property type="match status" value="1"/>
</dbReference>
<comment type="function">
    <text evidence="10">Component of the acetyl coenzyme A carboxylase (ACC) complex. First, biotin carboxylase catalyzes the carboxylation of biotin on its carrier protein (BCCP) and then the CO(2) group is transferred by the carboxyltransferase to acetyl-CoA to form malonyl-CoA.</text>
</comment>
<name>A0A6C2U2L5_PONDE</name>
<keyword evidence="13" id="KW-1185">Reference proteome</keyword>
<dbReference type="InterPro" id="IPR029045">
    <property type="entry name" value="ClpP/crotonase-like_dom_sf"/>
</dbReference>
<evidence type="ECO:0000256" key="7">
    <source>
        <dbReference type="ARBA" id="ARBA00023098"/>
    </source>
</evidence>
<dbReference type="EC" id="2.1.3.15" evidence="10"/>
<dbReference type="UniPathway" id="UPA00655">
    <property type="reaction ID" value="UER00711"/>
</dbReference>
<feature type="domain" description="CoA carboxyltransferase C-terminal" evidence="11">
    <location>
        <begin position="40"/>
        <end position="294"/>
    </location>
</feature>
<accession>A0A6C2U2L5</accession>
<dbReference type="GO" id="GO:2001295">
    <property type="term" value="P:malonyl-CoA biosynthetic process"/>
    <property type="evidence" value="ECO:0007669"/>
    <property type="project" value="UniProtKB-UniRule"/>
</dbReference>
<gene>
    <name evidence="10 12" type="primary">accA</name>
    <name evidence="12" type="ORF">PDESU_02702</name>
</gene>
<comment type="catalytic activity">
    <reaction evidence="9 10">
        <text>N(6)-carboxybiotinyl-L-lysyl-[protein] + acetyl-CoA = N(6)-biotinyl-L-lysyl-[protein] + malonyl-CoA</text>
        <dbReference type="Rhea" id="RHEA:54728"/>
        <dbReference type="Rhea" id="RHEA-COMP:10505"/>
        <dbReference type="Rhea" id="RHEA-COMP:10506"/>
        <dbReference type="ChEBI" id="CHEBI:57288"/>
        <dbReference type="ChEBI" id="CHEBI:57384"/>
        <dbReference type="ChEBI" id="CHEBI:83144"/>
        <dbReference type="ChEBI" id="CHEBI:83145"/>
        <dbReference type="EC" id="2.1.3.15"/>
    </reaction>
</comment>
<dbReference type="InterPro" id="IPR011763">
    <property type="entry name" value="COA_CT_C"/>
</dbReference>
<keyword evidence="10" id="KW-0963">Cytoplasm</keyword>
<protein>
    <recommendedName>
        <fullName evidence="10">Acetyl-coenzyme A carboxylase carboxyl transferase subunit alpha</fullName>
        <shortName evidence="10">ACCase subunit alpha</shortName>
        <shortName evidence="10">Acetyl-CoA carboxylase carboxyltransferase subunit alpha</shortName>
        <ecNumber evidence="10">2.1.3.15</ecNumber>
    </recommendedName>
</protein>
<keyword evidence="2 10" id="KW-0444">Lipid biosynthesis</keyword>
<comment type="subunit">
    <text evidence="10">Acetyl-CoA carboxylase is a heterohexamer composed of biotin carboxyl carrier protein (AccB), biotin carboxylase (AccC) and two subunits each of ACCase subunit alpha (AccA) and ACCase subunit beta (AccD).</text>
</comment>
<dbReference type="PANTHER" id="PTHR42853:SF3">
    <property type="entry name" value="ACETYL-COENZYME A CARBOXYLASE CARBOXYL TRANSFERASE SUBUNIT ALPHA, CHLOROPLASTIC"/>
    <property type="match status" value="1"/>
</dbReference>
<dbReference type="AlphaFoldDB" id="A0A6C2U2L5"/>
<evidence type="ECO:0000256" key="5">
    <source>
        <dbReference type="ARBA" id="ARBA00022832"/>
    </source>
</evidence>
<dbReference type="NCBIfam" id="TIGR00513">
    <property type="entry name" value="accA"/>
    <property type="match status" value="1"/>
</dbReference>
<keyword evidence="3 10" id="KW-0808">Transferase</keyword>
<dbReference type="Proteomes" id="UP000366872">
    <property type="component" value="Unassembled WGS sequence"/>
</dbReference>
<dbReference type="Pfam" id="PF03255">
    <property type="entry name" value="ACCA"/>
    <property type="match status" value="1"/>
</dbReference>
<dbReference type="GO" id="GO:0005524">
    <property type="term" value="F:ATP binding"/>
    <property type="evidence" value="ECO:0007669"/>
    <property type="project" value="UniProtKB-KW"/>
</dbReference>
<evidence type="ECO:0000256" key="1">
    <source>
        <dbReference type="ARBA" id="ARBA00004956"/>
    </source>
</evidence>
<dbReference type="PRINTS" id="PR01069">
    <property type="entry name" value="ACCCTRFRASEA"/>
</dbReference>
<comment type="pathway">
    <text evidence="1 10">Lipid metabolism; malonyl-CoA biosynthesis; malonyl-CoA from acetyl-CoA: step 1/1.</text>
</comment>
<dbReference type="NCBIfam" id="NF041504">
    <property type="entry name" value="AccA_sub"/>
    <property type="match status" value="1"/>
</dbReference>
<dbReference type="GO" id="GO:0009317">
    <property type="term" value="C:acetyl-CoA carboxylase complex"/>
    <property type="evidence" value="ECO:0007669"/>
    <property type="project" value="InterPro"/>
</dbReference>
<comment type="similarity">
    <text evidence="10">Belongs to the AccA family.</text>
</comment>
<evidence type="ECO:0000313" key="13">
    <source>
        <dbReference type="Proteomes" id="UP000366872"/>
    </source>
</evidence>
<evidence type="ECO:0000256" key="3">
    <source>
        <dbReference type="ARBA" id="ARBA00022679"/>
    </source>
</evidence>
<proteinExistence type="inferred from homology"/>
<keyword evidence="4 10" id="KW-0547">Nucleotide-binding</keyword>
<evidence type="ECO:0000259" key="11">
    <source>
        <dbReference type="PROSITE" id="PS50989"/>
    </source>
</evidence>
<keyword evidence="6 10" id="KW-0067">ATP-binding</keyword>
<dbReference type="GO" id="GO:0016743">
    <property type="term" value="F:carboxyl- or carbamoyltransferase activity"/>
    <property type="evidence" value="ECO:0007669"/>
    <property type="project" value="UniProtKB-UniRule"/>
</dbReference>
<dbReference type="GO" id="GO:0003989">
    <property type="term" value="F:acetyl-CoA carboxylase activity"/>
    <property type="evidence" value="ECO:0007669"/>
    <property type="project" value="InterPro"/>
</dbReference>
<evidence type="ECO:0000256" key="6">
    <source>
        <dbReference type="ARBA" id="ARBA00022840"/>
    </source>
</evidence>